<keyword evidence="2" id="KW-0012">Acyltransferase</keyword>
<dbReference type="OrthoDB" id="3526335at2"/>
<dbReference type="Gene3D" id="3.40.630.30">
    <property type="match status" value="1"/>
</dbReference>
<dbReference type="InterPro" id="IPR000182">
    <property type="entry name" value="GNAT_dom"/>
</dbReference>
<organism evidence="4 5">
    <name type="scientific">Streptomyces mobaraensis</name>
    <name type="common">Streptoverticillium mobaraense</name>
    <dbReference type="NCBI Taxonomy" id="35621"/>
    <lineage>
        <taxon>Bacteria</taxon>
        <taxon>Bacillati</taxon>
        <taxon>Actinomycetota</taxon>
        <taxon>Actinomycetes</taxon>
        <taxon>Kitasatosporales</taxon>
        <taxon>Streptomycetaceae</taxon>
        <taxon>Streptomyces</taxon>
    </lineage>
</organism>
<dbReference type="PANTHER" id="PTHR43877">
    <property type="entry name" value="AMINOALKYLPHOSPHONATE N-ACETYLTRANSFERASE-RELATED-RELATED"/>
    <property type="match status" value="1"/>
</dbReference>
<dbReference type="AlphaFoldDB" id="A0A5N5WC39"/>
<dbReference type="Proteomes" id="UP000327000">
    <property type="component" value="Unassembled WGS sequence"/>
</dbReference>
<proteinExistence type="predicted"/>
<evidence type="ECO:0000256" key="2">
    <source>
        <dbReference type="ARBA" id="ARBA00023315"/>
    </source>
</evidence>
<dbReference type="EMBL" id="VOKX01000014">
    <property type="protein sequence ID" value="KAB7848320.1"/>
    <property type="molecule type" value="Genomic_DNA"/>
</dbReference>
<dbReference type="SUPFAM" id="SSF55729">
    <property type="entry name" value="Acyl-CoA N-acyltransferases (Nat)"/>
    <property type="match status" value="1"/>
</dbReference>
<evidence type="ECO:0000313" key="4">
    <source>
        <dbReference type="EMBL" id="KAB7848320.1"/>
    </source>
</evidence>
<keyword evidence="1 4" id="KW-0808">Transferase</keyword>
<dbReference type="InterPro" id="IPR016181">
    <property type="entry name" value="Acyl_CoA_acyltransferase"/>
</dbReference>
<evidence type="ECO:0000259" key="3">
    <source>
        <dbReference type="PROSITE" id="PS51186"/>
    </source>
</evidence>
<reference evidence="4 5" key="1">
    <citation type="journal article" date="2019" name="Microb. Cell Fact.">
        <title>Exploring novel herbicidin analogues by transcriptional regulator overexpression and MS/MS molecular networking.</title>
        <authorList>
            <person name="Shi Y."/>
            <person name="Gu R."/>
            <person name="Li Y."/>
            <person name="Wang X."/>
            <person name="Ren W."/>
            <person name="Li X."/>
            <person name="Wang L."/>
            <person name="Xie Y."/>
            <person name="Hong B."/>
        </authorList>
    </citation>
    <scope>NUCLEOTIDE SEQUENCE [LARGE SCALE GENOMIC DNA]</scope>
    <source>
        <strain evidence="4 5">US-43</strain>
    </source>
</reference>
<evidence type="ECO:0000313" key="5">
    <source>
        <dbReference type="Proteomes" id="UP000327000"/>
    </source>
</evidence>
<dbReference type="CDD" id="cd04301">
    <property type="entry name" value="NAT_SF"/>
    <property type="match status" value="1"/>
</dbReference>
<gene>
    <name evidence="4" type="ORF">FRZ00_08330</name>
</gene>
<protein>
    <submittedName>
        <fullName evidence="4">GNAT family N-acetyltransferase</fullName>
    </submittedName>
</protein>
<comment type="caution">
    <text evidence="4">The sequence shown here is derived from an EMBL/GenBank/DDBJ whole genome shotgun (WGS) entry which is preliminary data.</text>
</comment>
<keyword evidence="5" id="KW-1185">Reference proteome</keyword>
<evidence type="ECO:0000256" key="1">
    <source>
        <dbReference type="ARBA" id="ARBA00022679"/>
    </source>
</evidence>
<dbReference type="GO" id="GO:0016747">
    <property type="term" value="F:acyltransferase activity, transferring groups other than amino-acyl groups"/>
    <property type="evidence" value="ECO:0007669"/>
    <property type="project" value="InterPro"/>
</dbReference>
<dbReference type="InterPro" id="IPR050832">
    <property type="entry name" value="Bact_Acetyltransf"/>
</dbReference>
<feature type="domain" description="N-acetyltransferase" evidence="3">
    <location>
        <begin position="7"/>
        <end position="150"/>
    </location>
</feature>
<accession>A0A5N5WC39</accession>
<sequence length="160" mass="17086">MPRMIPVRCEPVTVDTYEAVIALDVGPGQRGFVAPNVRSLADAWAYPTADPLALLHGSELIGFALLHPSEDAPGTVSLSRYMIDRRFQGRRLGHAGLAAVLDRARAAGHTRMRLSVVPGNHVAFRLYRAAGFGETGDLDDGEIVLTRDLTPADATTSPGA</sequence>
<dbReference type="Pfam" id="PF00583">
    <property type="entry name" value="Acetyltransf_1"/>
    <property type="match status" value="1"/>
</dbReference>
<dbReference type="PROSITE" id="PS51186">
    <property type="entry name" value="GNAT"/>
    <property type="match status" value="1"/>
</dbReference>
<name>A0A5N5WC39_STRMB</name>